<dbReference type="EMBL" id="UINC01066462">
    <property type="protein sequence ID" value="SVB97201.1"/>
    <property type="molecule type" value="Genomic_DNA"/>
</dbReference>
<organism evidence="2">
    <name type="scientific">marine metagenome</name>
    <dbReference type="NCBI Taxonomy" id="408172"/>
    <lineage>
        <taxon>unclassified sequences</taxon>
        <taxon>metagenomes</taxon>
        <taxon>ecological metagenomes</taxon>
    </lineage>
</organism>
<proteinExistence type="predicted"/>
<keyword evidence="1" id="KW-0472">Membrane</keyword>
<evidence type="ECO:0000313" key="2">
    <source>
        <dbReference type="EMBL" id="SVB97201.1"/>
    </source>
</evidence>
<dbReference type="AlphaFoldDB" id="A0A382IEX6"/>
<accession>A0A382IEX6</accession>
<evidence type="ECO:0000256" key="1">
    <source>
        <dbReference type="SAM" id="Phobius"/>
    </source>
</evidence>
<keyword evidence="1" id="KW-1133">Transmembrane helix</keyword>
<reference evidence="2" key="1">
    <citation type="submission" date="2018-05" db="EMBL/GenBank/DDBJ databases">
        <authorList>
            <person name="Lanie J.A."/>
            <person name="Ng W.-L."/>
            <person name="Kazmierczak K.M."/>
            <person name="Andrzejewski T.M."/>
            <person name="Davidsen T.M."/>
            <person name="Wayne K.J."/>
            <person name="Tettelin H."/>
            <person name="Glass J.I."/>
            <person name="Rusch D."/>
            <person name="Podicherti R."/>
            <person name="Tsui H.-C.T."/>
            <person name="Winkler M.E."/>
        </authorList>
    </citation>
    <scope>NUCLEOTIDE SEQUENCE</scope>
</reference>
<sequence length="34" mass="3901">MGRVYFELFGYSVTGWGVLQIFIFIILFIIGVSN</sequence>
<gene>
    <name evidence="2" type="ORF">METZ01_LOCUS250055</name>
</gene>
<name>A0A382IEX6_9ZZZZ</name>
<feature type="transmembrane region" description="Helical" evidence="1">
    <location>
        <begin position="13"/>
        <end position="32"/>
    </location>
</feature>
<keyword evidence="1" id="KW-0812">Transmembrane</keyword>
<protein>
    <submittedName>
        <fullName evidence="2">Uncharacterized protein</fullName>
    </submittedName>
</protein>